<dbReference type="Pfam" id="PF16924">
    <property type="entry name" value="DpaA_N"/>
    <property type="match status" value="1"/>
</dbReference>
<comment type="caution">
    <text evidence="3">The sequence shown here is derived from an EMBL/GenBank/DDBJ whole genome shotgun (WGS) entry which is preliminary data.</text>
</comment>
<feature type="domain" description="Dipicolinate synthase subunit A N-terminal" evidence="2">
    <location>
        <begin position="6"/>
        <end position="120"/>
    </location>
</feature>
<name>A0A926EWY4_9FIRM</name>
<proteinExistence type="predicted"/>
<gene>
    <name evidence="3" type="primary">dpsA</name>
    <name evidence="3" type="ORF">H8689_09750</name>
</gene>
<dbReference type="InterPro" id="IPR006140">
    <property type="entry name" value="D-isomer_DH_NAD-bd"/>
</dbReference>
<dbReference type="AlphaFoldDB" id="A0A926EWY4"/>
<evidence type="ECO:0000259" key="2">
    <source>
        <dbReference type="Pfam" id="PF16924"/>
    </source>
</evidence>
<dbReference type="Gene3D" id="3.40.50.720">
    <property type="entry name" value="NAD(P)-binding Rossmann-like Domain"/>
    <property type="match status" value="2"/>
</dbReference>
<dbReference type="InterPro" id="IPR036291">
    <property type="entry name" value="NAD(P)-bd_dom_sf"/>
</dbReference>
<dbReference type="Proteomes" id="UP000601522">
    <property type="component" value="Unassembled WGS sequence"/>
</dbReference>
<protein>
    <submittedName>
        <fullName evidence="3">Dipicolinate synthase subunit DpsA</fullName>
    </submittedName>
</protein>
<organism evidence="3 4">
    <name type="scientific">Wansuia hejianensis</name>
    <dbReference type="NCBI Taxonomy" id="2763667"/>
    <lineage>
        <taxon>Bacteria</taxon>
        <taxon>Bacillati</taxon>
        <taxon>Bacillota</taxon>
        <taxon>Clostridia</taxon>
        <taxon>Lachnospirales</taxon>
        <taxon>Lachnospiraceae</taxon>
        <taxon>Wansuia</taxon>
    </lineage>
</organism>
<evidence type="ECO:0000313" key="3">
    <source>
        <dbReference type="EMBL" id="MBC8591393.1"/>
    </source>
</evidence>
<dbReference type="GO" id="GO:0051287">
    <property type="term" value="F:NAD binding"/>
    <property type="evidence" value="ECO:0007669"/>
    <property type="project" value="InterPro"/>
</dbReference>
<dbReference type="EMBL" id="JACRTK010000004">
    <property type="protein sequence ID" value="MBC8591393.1"/>
    <property type="molecule type" value="Genomic_DNA"/>
</dbReference>
<dbReference type="SUPFAM" id="SSF51735">
    <property type="entry name" value="NAD(P)-binding Rossmann-fold domains"/>
    <property type="match status" value="1"/>
</dbReference>
<dbReference type="NCBIfam" id="NF006162">
    <property type="entry name" value="PRK08306.1"/>
    <property type="match status" value="1"/>
</dbReference>
<sequence>MNKKNFTVLGGDSRSLALGNLLSQDGHRIIVHGFDDLTNYPKLEIEKDLKKALEKSDIIIGPLPFTKGDRQLNTPLYSQNIDMEKLLKDIPVNKIFMGGAIPDKFSRLAYEYGIHLIDYFKREEMQVLNAIPTAEGAIQIAMEEINITLHGSKTIILGYGRIGKVLTKMLKGIGANVYVGTRNYSHISWIKAYDCTPVLLKELDDYLPKMDIIFNTIPSLVLQEENLKKLKEDTLIIDVASKPGGIDFKKAEELGINTIWALGLPGKVAPITAASCIKETIYNIIEELEV</sequence>
<feature type="domain" description="D-isomer specific 2-hydroxyacid dehydrogenase NAD-binding" evidence="1">
    <location>
        <begin position="146"/>
        <end position="240"/>
    </location>
</feature>
<dbReference type="InterPro" id="IPR031629">
    <property type="entry name" value="DpaA_N"/>
</dbReference>
<keyword evidence="4" id="KW-1185">Reference proteome</keyword>
<reference evidence="3 4" key="1">
    <citation type="submission" date="2020-08" db="EMBL/GenBank/DDBJ databases">
        <title>Genome public.</title>
        <authorList>
            <person name="Liu C."/>
            <person name="Sun Q."/>
        </authorList>
    </citation>
    <scope>NUCLEOTIDE SEQUENCE [LARGE SCALE GENOMIC DNA]</scope>
    <source>
        <strain evidence="3 4">NSJ-26</strain>
    </source>
</reference>
<evidence type="ECO:0000313" key="4">
    <source>
        <dbReference type="Proteomes" id="UP000601522"/>
    </source>
</evidence>
<accession>A0A926EWY4</accession>
<dbReference type="Pfam" id="PF02826">
    <property type="entry name" value="2-Hacid_dh_C"/>
    <property type="match status" value="1"/>
</dbReference>
<dbReference type="RefSeq" id="WP_249324260.1">
    <property type="nucleotide sequence ID" value="NZ_JACRTK010000004.1"/>
</dbReference>
<evidence type="ECO:0000259" key="1">
    <source>
        <dbReference type="Pfam" id="PF02826"/>
    </source>
</evidence>